<evidence type="ECO:0000256" key="3">
    <source>
        <dbReference type="ARBA" id="ARBA00022729"/>
    </source>
</evidence>
<feature type="region of interest" description="Disordered" evidence="4">
    <location>
        <begin position="33"/>
        <end position="79"/>
    </location>
</feature>
<comment type="similarity">
    <text evidence="1">Belongs to the bacterial solute-binding protein 3 family.</text>
</comment>
<dbReference type="PANTHER" id="PTHR30085:SF6">
    <property type="entry name" value="ABC TRANSPORTER GLUTAMINE-BINDING PROTEIN GLNH"/>
    <property type="match status" value="1"/>
</dbReference>
<dbReference type="InterPro" id="IPR051455">
    <property type="entry name" value="Bact_solute-bind_prot3"/>
</dbReference>
<keyword evidence="3 5" id="KW-0732">Signal</keyword>
<dbReference type="PROSITE" id="PS51257">
    <property type="entry name" value="PROKAR_LIPOPROTEIN"/>
    <property type="match status" value="1"/>
</dbReference>
<name>A0ABW4PB41_9NOCA</name>
<evidence type="ECO:0000313" key="7">
    <source>
        <dbReference type="EMBL" id="MFD1815221.1"/>
    </source>
</evidence>
<evidence type="ECO:0000313" key="8">
    <source>
        <dbReference type="Proteomes" id="UP001597286"/>
    </source>
</evidence>
<dbReference type="InterPro" id="IPR001638">
    <property type="entry name" value="Solute-binding_3/MltF_N"/>
</dbReference>
<sequence length="324" mass="34266">MTGRLALATVTLALAAVLAGCAAPSDDVAHAPRTLLVPPPMPSGATIAPPAPSTAPEPSCGDPTASLRPLPADSAVPTPSVDRIRERGRLVVGLDTSSNLFSFRDPATGSIVGFDVEIAREVARDLFGDPDRIEYHLLTSADRVQSLVDRSVDIVVKTMTINCERRQTIAFSTVYFEAGQRVLALKGSGIRGIGDLGGRRVCAVAGTTNLHRVQALAPDATVLSVPGWADCLVVMQQRQVDAVTSDDAILAGLAAQDPNLELVGPRLSVEPYGIGVNQADTDLVRQVNATLDRIRGDGTWQRIHNRWLAPLGPAPAPPTPRYED</sequence>
<keyword evidence="2" id="KW-0813">Transport</keyword>
<dbReference type="PANTHER" id="PTHR30085">
    <property type="entry name" value="AMINO ACID ABC TRANSPORTER PERMEASE"/>
    <property type="match status" value="1"/>
</dbReference>
<reference evidence="8" key="1">
    <citation type="journal article" date="2019" name="Int. J. Syst. Evol. Microbiol.">
        <title>The Global Catalogue of Microorganisms (GCM) 10K type strain sequencing project: providing services to taxonomists for standard genome sequencing and annotation.</title>
        <authorList>
            <consortium name="The Broad Institute Genomics Platform"/>
            <consortium name="The Broad Institute Genome Sequencing Center for Infectious Disease"/>
            <person name="Wu L."/>
            <person name="Ma J."/>
        </authorList>
    </citation>
    <scope>NUCLEOTIDE SEQUENCE [LARGE SCALE GENOMIC DNA]</scope>
    <source>
        <strain evidence="8">DT72</strain>
    </source>
</reference>
<gene>
    <name evidence="7" type="ORF">ACFSJG_23630</name>
</gene>
<dbReference type="SMART" id="SM00062">
    <property type="entry name" value="PBPb"/>
    <property type="match status" value="1"/>
</dbReference>
<organism evidence="7 8">
    <name type="scientific">Rhodococcus gannanensis</name>
    <dbReference type="NCBI Taxonomy" id="1960308"/>
    <lineage>
        <taxon>Bacteria</taxon>
        <taxon>Bacillati</taxon>
        <taxon>Actinomycetota</taxon>
        <taxon>Actinomycetes</taxon>
        <taxon>Mycobacteriales</taxon>
        <taxon>Nocardiaceae</taxon>
        <taxon>Rhodococcus</taxon>
    </lineage>
</organism>
<dbReference type="Gene3D" id="3.40.190.10">
    <property type="entry name" value="Periplasmic binding protein-like II"/>
    <property type="match status" value="2"/>
</dbReference>
<feature type="chain" id="PRO_5046243859" evidence="5">
    <location>
        <begin position="23"/>
        <end position="324"/>
    </location>
</feature>
<feature type="domain" description="Solute-binding protein family 3/N-terminal" evidence="6">
    <location>
        <begin position="89"/>
        <end position="311"/>
    </location>
</feature>
<accession>A0ABW4PB41</accession>
<dbReference type="CDD" id="cd13690">
    <property type="entry name" value="PBP2_GluB"/>
    <property type="match status" value="1"/>
</dbReference>
<evidence type="ECO:0000256" key="5">
    <source>
        <dbReference type="SAM" id="SignalP"/>
    </source>
</evidence>
<dbReference type="Proteomes" id="UP001597286">
    <property type="component" value="Unassembled WGS sequence"/>
</dbReference>
<comment type="caution">
    <text evidence="7">The sequence shown here is derived from an EMBL/GenBank/DDBJ whole genome shotgun (WGS) entry which is preliminary data.</text>
</comment>
<dbReference type="RefSeq" id="WP_378487659.1">
    <property type="nucleotide sequence ID" value="NZ_JBHUFB010000020.1"/>
</dbReference>
<proteinExistence type="inferred from homology"/>
<evidence type="ECO:0000256" key="2">
    <source>
        <dbReference type="ARBA" id="ARBA00022448"/>
    </source>
</evidence>
<feature type="signal peptide" evidence="5">
    <location>
        <begin position="1"/>
        <end position="22"/>
    </location>
</feature>
<evidence type="ECO:0000259" key="6">
    <source>
        <dbReference type="SMART" id="SM00062"/>
    </source>
</evidence>
<evidence type="ECO:0000256" key="4">
    <source>
        <dbReference type="SAM" id="MobiDB-lite"/>
    </source>
</evidence>
<protein>
    <submittedName>
        <fullName evidence="7">Transporter substrate-binding domain-containing protein</fullName>
    </submittedName>
</protein>
<dbReference type="SUPFAM" id="SSF53850">
    <property type="entry name" value="Periplasmic binding protein-like II"/>
    <property type="match status" value="1"/>
</dbReference>
<dbReference type="EMBL" id="JBHUFB010000020">
    <property type="protein sequence ID" value="MFD1815221.1"/>
    <property type="molecule type" value="Genomic_DNA"/>
</dbReference>
<evidence type="ECO:0000256" key="1">
    <source>
        <dbReference type="ARBA" id="ARBA00010333"/>
    </source>
</evidence>
<keyword evidence="8" id="KW-1185">Reference proteome</keyword>
<dbReference type="Pfam" id="PF00497">
    <property type="entry name" value="SBP_bac_3"/>
    <property type="match status" value="1"/>
</dbReference>